<dbReference type="PROSITE" id="PS01136">
    <property type="entry name" value="UPF0034"/>
    <property type="match status" value="1"/>
</dbReference>
<dbReference type="EC" id="1.3.1.-" evidence="12"/>
<dbReference type="GO" id="GO:0050660">
    <property type="term" value="F:flavin adenine dinucleotide binding"/>
    <property type="evidence" value="ECO:0007669"/>
    <property type="project" value="InterPro"/>
</dbReference>
<evidence type="ECO:0000313" key="17">
    <source>
        <dbReference type="Proteomes" id="UP000555828"/>
    </source>
</evidence>
<name>A0A841GRV2_9BACT</name>
<keyword evidence="4 12" id="KW-0285">Flavoprotein</keyword>
<keyword evidence="5 12" id="KW-0288">FMN</keyword>
<feature type="domain" description="DUS-like FMN-binding" evidence="15">
    <location>
        <begin position="7"/>
        <end position="290"/>
    </location>
</feature>
<feature type="binding site" evidence="14">
    <location>
        <begin position="9"/>
        <end position="11"/>
    </location>
    <ligand>
        <name>FMN</name>
        <dbReference type="ChEBI" id="CHEBI:58210"/>
    </ligand>
</feature>
<dbReference type="Pfam" id="PF01207">
    <property type="entry name" value="Dus"/>
    <property type="match status" value="1"/>
</dbReference>
<feature type="binding site" evidence="14">
    <location>
        <position position="131"/>
    </location>
    <ligand>
        <name>FMN</name>
        <dbReference type="ChEBI" id="CHEBI:58210"/>
    </ligand>
</feature>
<comment type="catalytic activity">
    <reaction evidence="10">
        <text>a 5,6-dihydrouridine in tRNA + NADP(+) = a uridine in tRNA + NADPH + H(+)</text>
        <dbReference type="Rhea" id="RHEA:23624"/>
        <dbReference type="Rhea" id="RHEA-COMP:13339"/>
        <dbReference type="Rhea" id="RHEA-COMP:13887"/>
        <dbReference type="ChEBI" id="CHEBI:15378"/>
        <dbReference type="ChEBI" id="CHEBI:57783"/>
        <dbReference type="ChEBI" id="CHEBI:58349"/>
        <dbReference type="ChEBI" id="CHEBI:65315"/>
        <dbReference type="ChEBI" id="CHEBI:74443"/>
    </reaction>
</comment>
<evidence type="ECO:0000256" key="9">
    <source>
        <dbReference type="ARBA" id="ARBA00023002"/>
    </source>
</evidence>
<dbReference type="InterPro" id="IPR013785">
    <property type="entry name" value="Aldolase_TIM"/>
</dbReference>
<feature type="binding site" evidence="14">
    <location>
        <position position="63"/>
    </location>
    <ligand>
        <name>FMN</name>
        <dbReference type="ChEBI" id="CHEBI:58210"/>
    </ligand>
</feature>
<dbReference type="PANTHER" id="PTHR45846:SF1">
    <property type="entry name" value="TRNA-DIHYDROURIDINE(47) SYNTHASE [NAD(P)(+)]-LIKE"/>
    <property type="match status" value="1"/>
</dbReference>
<dbReference type="GO" id="GO:0000049">
    <property type="term" value="F:tRNA binding"/>
    <property type="evidence" value="ECO:0007669"/>
    <property type="project" value="UniProtKB-KW"/>
</dbReference>
<dbReference type="PANTHER" id="PTHR45846">
    <property type="entry name" value="TRNA-DIHYDROURIDINE(47) SYNTHASE [NAD(P)(+)]-LIKE"/>
    <property type="match status" value="1"/>
</dbReference>
<reference evidence="16 17" key="1">
    <citation type="submission" date="2020-08" db="EMBL/GenBank/DDBJ databases">
        <title>Genomic Encyclopedia of Type Strains, Phase IV (KMG-IV): sequencing the most valuable type-strain genomes for metagenomic binning, comparative biology and taxonomic classification.</title>
        <authorList>
            <person name="Goeker M."/>
        </authorList>
    </citation>
    <scope>NUCLEOTIDE SEQUENCE [LARGE SCALE GENOMIC DNA]</scope>
    <source>
        <strain evidence="16 17">DSM 13481</strain>
    </source>
</reference>
<evidence type="ECO:0000256" key="10">
    <source>
        <dbReference type="ARBA" id="ARBA00048205"/>
    </source>
</evidence>
<evidence type="ECO:0000256" key="13">
    <source>
        <dbReference type="PIRSR" id="PIRSR006621-1"/>
    </source>
</evidence>
<dbReference type="GO" id="GO:0017150">
    <property type="term" value="F:tRNA dihydrouridine synthase activity"/>
    <property type="evidence" value="ECO:0007669"/>
    <property type="project" value="InterPro"/>
</dbReference>
<keyword evidence="7" id="KW-0521">NADP</keyword>
<feature type="active site" description="Proton donor" evidence="13">
    <location>
        <position position="92"/>
    </location>
</feature>
<evidence type="ECO:0000256" key="3">
    <source>
        <dbReference type="ARBA" id="ARBA00022555"/>
    </source>
</evidence>
<dbReference type="AlphaFoldDB" id="A0A841GRV2"/>
<evidence type="ECO:0000313" key="16">
    <source>
        <dbReference type="EMBL" id="MBB6062653.1"/>
    </source>
</evidence>
<evidence type="ECO:0000256" key="14">
    <source>
        <dbReference type="PIRSR" id="PIRSR006621-2"/>
    </source>
</evidence>
<comment type="caution">
    <text evidence="16">The sequence shown here is derived from an EMBL/GenBank/DDBJ whole genome shotgun (WGS) entry which is preliminary data.</text>
</comment>
<protein>
    <recommendedName>
        <fullName evidence="12">tRNA-dihydrouridine synthase</fullName>
        <ecNumber evidence="12">1.3.1.-</ecNumber>
    </recommendedName>
</protein>
<accession>A0A841GRV2</accession>
<evidence type="ECO:0000256" key="8">
    <source>
        <dbReference type="ARBA" id="ARBA00022884"/>
    </source>
</evidence>
<organism evidence="16 17">
    <name type="scientific">Thermosipho japonicus</name>
    <dbReference type="NCBI Taxonomy" id="90323"/>
    <lineage>
        <taxon>Bacteria</taxon>
        <taxon>Thermotogati</taxon>
        <taxon>Thermotogota</taxon>
        <taxon>Thermotogae</taxon>
        <taxon>Thermotogales</taxon>
        <taxon>Fervidobacteriaceae</taxon>
        <taxon>Thermosipho</taxon>
    </lineage>
</organism>
<dbReference type="PIRSF" id="PIRSF006621">
    <property type="entry name" value="Dus"/>
    <property type="match status" value="1"/>
</dbReference>
<dbReference type="RefSeq" id="WP_184619296.1">
    <property type="nucleotide sequence ID" value="NZ_JACHEX010000002.1"/>
</dbReference>
<evidence type="ECO:0000256" key="1">
    <source>
        <dbReference type="ARBA" id="ARBA00001917"/>
    </source>
</evidence>
<dbReference type="EMBL" id="JACHEX010000002">
    <property type="protein sequence ID" value="MBB6062653.1"/>
    <property type="molecule type" value="Genomic_DNA"/>
</dbReference>
<gene>
    <name evidence="16" type="ORF">HNP65_001091</name>
</gene>
<keyword evidence="3" id="KW-0820">tRNA-binding</keyword>
<keyword evidence="8" id="KW-0694">RNA-binding</keyword>
<evidence type="ECO:0000256" key="5">
    <source>
        <dbReference type="ARBA" id="ARBA00022643"/>
    </source>
</evidence>
<keyword evidence="9 12" id="KW-0560">Oxidoreductase</keyword>
<feature type="binding site" evidence="14">
    <location>
        <position position="159"/>
    </location>
    <ligand>
        <name>FMN</name>
        <dbReference type="ChEBI" id="CHEBI:58210"/>
    </ligand>
</feature>
<dbReference type="Gene3D" id="3.20.20.70">
    <property type="entry name" value="Aldolase class I"/>
    <property type="match status" value="1"/>
</dbReference>
<feature type="binding site" evidence="14">
    <location>
        <begin position="210"/>
        <end position="211"/>
    </location>
    <ligand>
        <name>FMN</name>
        <dbReference type="ChEBI" id="CHEBI:58210"/>
    </ligand>
</feature>
<dbReference type="CDD" id="cd02801">
    <property type="entry name" value="DUS_like_FMN"/>
    <property type="match status" value="1"/>
</dbReference>
<evidence type="ECO:0000259" key="15">
    <source>
        <dbReference type="Pfam" id="PF01207"/>
    </source>
</evidence>
<evidence type="ECO:0000256" key="6">
    <source>
        <dbReference type="ARBA" id="ARBA00022694"/>
    </source>
</evidence>
<dbReference type="Proteomes" id="UP000555828">
    <property type="component" value="Unassembled WGS sequence"/>
</dbReference>
<dbReference type="InterPro" id="IPR024036">
    <property type="entry name" value="tRNA-dHydroUridine_Synthase_C"/>
</dbReference>
<keyword evidence="6 12" id="KW-0819">tRNA processing</keyword>
<keyword evidence="17" id="KW-1185">Reference proteome</keyword>
<dbReference type="InterPro" id="IPR018517">
    <property type="entry name" value="tRNA_hU_synthase_CS"/>
</dbReference>
<evidence type="ECO:0000256" key="12">
    <source>
        <dbReference type="PIRNR" id="PIRNR006621"/>
    </source>
</evidence>
<comment type="function">
    <text evidence="2 12">Catalyzes the synthesis of 5,6-dihydrouridine (D), a modified base found in the D-loop of most tRNAs, via the reduction of the C5-C6 double bond in target uridines.</text>
</comment>
<evidence type="ECO:0000256" key="4">
    <source>
        <dbReference type="ARBA" id="ARBA00022630"/>
    </source>
</evidence>
<proteinExistence type="inferred from homology"/>
<evidence type="ECO:0000256" key="7">
    <source>
        <dbReference type="ARBA" id="ARBA00022857"/>
    </source>
</evidence>
<dbReference type="SUPFAM" id="SSF51395">
    <property type="entry name" value="FMN-linked oxidoreductases"/>
    <property type="match status" value="1"/>
</dbReference>
<dbReference type="Gene3D" id="1.10.1200.80">
    <property type="entry name" value="Putative flavin oxidoreducatase, domain 2"/>
    <property type="match status" value="1"/>
</dbReference>
<keyword evidence="14" id="KW-0547">Nucleotide-binding</keyword>
<sequence length="296" mass="33136">MIGKIGLAPMAGVTNWSFRKLCFEFGAEFAYTEMISAESVIRNLKINEYYFPKPAEKDKVAIQIFGSDPFVMAKAASMLENMGAWIDINAGCPVKKVVKKGAGSALLKDLNRLKDIIEQVKSAVSCKVSVKVRVGFEKDEFEKIYDTVVDAGADMIAVHGRTAKQMYSGKATWNIKNKGYIPLYINGDIHSLSDARRAMEISKADGVLIARASIGKPWIFNDKTPSLSEIKKIILYHIDLLYSEIGERAAQEFRKFVAGYTKNLPNSRQFRAKVMKINDVETLKKAFEEYLTSISF</sequence>
<comment type="similarity">
    <text evidence="12">Belongs to the dus family.</text>
</comment>
<comment type="cofactor">
    <cofactor evidence="1 12 14">
        <name>FMN</name>
        <dbReference type="ChEBI" id="CHEBI:58210"/>
    </cofactor>
</comment>
<dbReference type="InterPro" id="IPR035587">
    <property type="entry name" value="DUS-like_FMN-bd"/>
</dbReference>
<dbReference type="InterPro" id="IPR001269">
    <property type="entry name" value="DUS_fam"/>
</dbReference>
<evidence type="ECO:0000256" key="11">
    <source>
        <dbReference type="ARBA" id="ARBA00048802"/>
    </source>
</evidence>
<evidence type="ECO:0000256" key="2">
    <source>
        <dbReference type="ARBA" id="ARBA00002790"/>
    </source>
</evidence>
<comment type="catalytic activity">
    <reaction evidence="11">
        <text>a 5,6-dihydrouridine in tRNA + NAD(+) = a uridine in tRNA + NADH + H(+)</text>
        <dbReference type="Rhea" id="RHEA:54452"/>
        <dbReference type="Rhea" id="RHEA-COMP:13339"/>
        <dbReference type="Rhea" id="RHEA-COMP:13887"/>
        <dbReference type="ChEBI" id="CHEBI:15378"/>
        <dbReference type="ChEBI" id="CHEBI:57540"/>
        <dbReference type="ChEBI" id="CHEBI:57945"/>
        <dbReference type="ChEBI" id="CHEBI:65315"/>
        <dbReference type="ChEBI" id="CHEBI:74443"/>
    </reaction>
</comment>